<evidence type="ECO:0000313" key="3">
    <source>
        <dbReference type="Proteomes" id="UP001595698"/>
    </source>
</evidence>
<accession>A0ABV8FD99</accession>
<protein>
    <submittedName>
        <fullName evidence="2">RICIN domain-containing protein</fullName>
    </submittedName>
</protein>
<dbReference type="InterPro" id="IPR000772">
    <property type="entry name" value="Ricin_B_lectin"/>
</dbReference>
<dbReference type="Proteomes" id="UP001595698">
    <property type="component" value="Unassembled WGS sequence"/>
</dbReference>
<name>A0ABV8FD99_9ACTN</name>
<comment type="caution">
    <text evidence="2">The sequence shown here is derived from an EMBL/GenBank/DDBJ whole genome shotgun (WGS) entry which is preliminary data.</text>
</comment>
<dbReference type="Pfam" id="PF00652">
    <property type="entry name" value="Ricin_B_lectin"/>
    <property type="match status" value="1"/>
</dbReference>
<proteinExistence type="predicted"/>
<feature type="domain" description="Ricin B lectin" evidence="1">
    <location>
        <begin position="237"/>
        <end position="333"/>
    </location>
</feature>
<dbReference type="EMBL" id="JBHSBC010000044">
    <property type="protein sequence ID" value="MFC3985222.1"/>
    <property type="molecule type" value="Genomic_DNA"/>
</dbReference>
<dbReference type="InterPro" id="IPR035992">
    <property type="entry name" value="Ricin_B-like_lectins"/>
</dbReference>
<reference evidence="3" key="1">
    <citation type="journal article" date="2019" name="Int. J. Syst. Evol. Microbiol.">
        <title>The Global Catalogue of Microorganisms (GCM) 10K type strain sequencing project: providing services to taxonomists for standard genome sequencing and annotation.</title>
        <authorList>
            <consortium name="The Broad Institute Genomics Platform"/>
            <consortium name="The Broad Institute Genome Sequencing Center for Infectious Disease"/>
            <person name="Wu L."/>
            <person name="Ma J."/>
        </authorList>
    </citation>
    <scope>NUCLEOTIDE SEQUENCE [LARGE SCALE GENOMIC DNA]</scope>
    <source>
        <strain evidence="3">TBRC 7912</strain>
    </source>
</reference>
<gene>
    <name evidence="2" type="ORF">ACFOYY_34190</name>
</gene>
<dbReference type="CDD" id="cd00161">
    <property type="entry name" value="beta-trefoil_Ricin-like"/>
    <property type="match status" value="1"/>
</dbReference>
<sequence length="385" mass="41818">MSAAVVSAVVVSATPALADRPPARIAEDCANARPAMQGDYLYWVPDCRVDVISGTETYAAPKVVGQVALACNSSGGSTTVNASSTTSTSFSFGLDIGGKRKFGDLEGQVGAKLGWTWSWSQSRGWAVSVRIPGWSVGWIESRDAVRKLVVNIKADYDDGRGFAEKAKDQVIYAPNPNKDNLWVLRSRPLTDWEIKNRCGNGLAAGTGLKVTSVPTSEAPVAAEVSAQAATYGPDFRFWTKSQGRLLSTYSFKCMTVHNGASADGTRIVQNDCKPDRPKEQLWETVKRPDGPVPYVMYKNSKTKKCLDVSGNEQADGLPLELYTCVPTAPVQSWLTESVTAGMPPFYEGQPAFFLRNKKTAKCGSLDFYNGLEVEGSRLMQYPCHR</sequence>
<dbReference type="RefSeq" id="WP_352016468.1">
    <property type="nucleotide sequence ID" value="NZ_JBHSBC010000044.1"/>
</dbReference>
<dbReference type="SUPFAM" id="SSF50370">
    <property type="entry name" value="Ricin B-like lectins"/>
    <property type="match status" value="2"/>
</dbReference>
<evidence type="ECO:0000259" key="1">
    <source>
        <dbReference type="Pfam" id="PF00652"/>
    </source>
</evidence>
<evidence type="ECO:0000313" key="2">
    <source>
        <dbReference type="EMBL" id="MFC3985222.1"/>
    </source>
</evidence>
<organism evidence="2 3">
    <name type="scientific">Streptosporangium jomthongense</name>
    <dbReference type="NCBI Taxonomy" id="1193683"/>
    <lineage>
        <taxon>Bacteria</taxon>
        <taxon>Bacillati</taxon>
        <taxon>Actinomycetota</taxon>
        <taxon>Actinomycetes</taxon>
        <taxon>Streptosporangiales</taxon>
        <taxon>Streptosporangiaceae</taxon>
        <taxon>Streptosporangium</taxon>
    </lineage>
</organism>
<dbReference type="Gene3D" id="2.80.10.50">
    <property type="match status" value="2"/>
</dbReference>
<dbReference type="PROSITE" id="PS50231">
    <property type="entry name" value="RICIN_B_LECTIN"/>
    <property type="match status" value="1"/>
</dbReference>
<keyword evidence="3" id="KW-1185">Reference proteome</keyword>